<name>D0WJP0_SLAES</name>
<dbReference type="HOGENOM" id="CLU_2510918_0_0_11"/>
<gene>
    <name evidence="1" type="ORF">HMPREF0762_02067</name>
</gene>
<dbReference type="EMBL" id="ACUX02000019">
    <property type="protein sequence ID" value="EEZ60588.1"/>
    <property type="molecule type" value="Genomic_DNA"/>
</dbReference>
<dbReference type="STRING" id="649764.HMPREF0762_02067"/>
<dbReference type="Proteomes" id="UP000006001">
    <property type="component" value="Unassembled WGS sequence"/>
</dbReference>
<sequence length="85" mass="9636">MVADDGRTHAMRLSASAMRLPFIMRTVPHRSIPRLRIRSARNELRNAPRKYAANSHSLNISSSSRRTMHASVYTAGIFIGEERTQ</sequence>
<proteinExistence type="predicted"/>
<organism evidence="1 2">
    <name type="scientific">Slackia exigua (strain ATCC 700122 / DSM 15923 / CIP 105133 / JCM 11022 / KCTC 5966 / S-7)</name>
    <dbReference type="NCBI Taxonomy" id="649764"/>
    <lineage>
        <taxon>Bacteria</taxon>
        <taxon>Bacillati</taxon>
        <taxon>Actinomycetota</taxon>
        <taxon>Coriobacteriia</taxon>
        <taxon>Eggerthellales</taxon>
        <taxon>Eggerthellaceae</taxon>
        <taxon>Slackia</taxon>
    </lineage>
</organism>
<comment type="caution">
    <text evidence="1">The sequence shown here is derived from an EMBL/GenBank/DDBJ whole genome shotgun (WGS) entry which is preliminary data.</text>
</comment>
<evidence type="ECO:0000313" key="1">
    <source>
        <dbReference type="EMBL" id="EEZ60588.1"/>
    </source>
</evidence>
<accession>D0WJP0</accession>
<keyword evidence="2" id="KW-1185">Reference proteome</keyword>
<reference evidence="1" key="1">
    <citation type="submission" date="2009-10" db="EMBL/GenBank/DDBJ databases">
        <authorList>
            <person name="Weinstock G."/>
            <person name="Sodergren E."/>
            <person name="Clifton S."/>
            <person name="Fulton L."/>
            <person name="Fulton B."/>
            <person name="Courtney L."/>
            <person name="Fronick C."/>
            <person name="Harrison M."/>
            <person name="Strong C."/>
            <person name="Farmer C."/>
            <person name="Delahaunty K."/>
            <person name="Markovic C."/>
            <person name="Hall O."/>
            <person name="Minx P."/>
            <person name="Tomlinson C."/>
            <person name="Mitreva M."/>
            <person name="Nelson J."/>
            <person name="Hou S."/>
            <person name="Wollam A."/>
            <person name="Pepin K.H."/>
            <person name="Johnson M."/>
            <person name="Bhonagiri V."/>
            <person name="Nash W.E."/>
            <person name="Warren W."/>
            <person name="Chinwalla A."/>
            <person name="Mardis E.R."/>
            <person name="Wilson R.K."/>
        </authorList>
    </citation>
    <scope>NUCLEOTIDE SEQUENCE [LARGE SCALE GENOMIC DNA]</scope>
    <source>
        <strain evidence="1">ATCC 700122</strain>
    </source>
</reference>
<evidence type="ECO:0000313" key="2">
    <source>
        <dbReference type="Proteomes" id="UP000006001"/>
    </source>
</evidence>
<protein>
    <submittedName>
        <fullName evidence="1">Uncharacterized protein</fullName>
    </submittedName>
</protein>
<dbReference type="AlphaFoldDB" id="D0WJP0"/>